<keyword evidence="7" id="KW-0472">Membrane</keyword>
<comment type="similarity">
    <text evidence="2">Belongs to the ABC transporter superfamily.</text>
</comment>
<evidence type="ECO:0000256" key="1">
    <source>
        <dbReference type="ARBA" id="ARBA00004202"/>
    </source>
</evidence>
<keyword evidence="4" id="KW-1003">Cell membrane</keyword>
<dbReference type="PROSITE" id="PS50893">
    <property type="entry name" value="ABC_TRANSPORTER_2"/>
    <property type="match status" value="1"/>
</dbReference>
<evidence type="ECO:0000256" key="5">
    <source>
        <dbReference type="ARBA" id="ARBA00022741"/>
    </source>
</evidence>
<comment type="subcellular location">
    <subcellularLocation>
        <location evidence="1">Cell membrane</location>
        <topology evidence="1">Peripheral membrane protein</topology>
    </subcellularLocation>
</comment>
<proteinExistence type="inferred from homology"/>
<dbReference type="InterPro" id="IPR003593">
    <property type="entry name" value="AAA+_ATPase"/>
</dbReference>
<name>A0A418VSW7_9PROT</name>
<evidence type="ECO:0000256" key="4">
    <source>
        <dbReference type="ARBA" id="ARBA00022475"/>
    </source>
</evidence>
<dbReference type="SUPFAM" id="SSF52540">
    <property type="entry name" value="P-loop containing nucleoside triphosphate hydrolases"/>
    <property type="match status" value="1"/>
</dbReference>
<dbReference type="PIRSF" id="PIRSF039085">
    <property type="entry name" value="ABC_ATPase_HisP"/>
    <property type="match status" value="1"/>
</dbReference>
<dbReference type="GO" id="GO:0015424">
    <property type="term" value="F:ABC-type amino acid transporter activity"/>
    <property type="evidence" value="ECO:0007669"/>
    <property type="project" value="InterPro"/>
</dbReference>
<keyword evidence="6 9" id="KW-0067">ATP-binding</keyword>
<dbReference type="PROSITE" id="PS00211">
    <property type="entry name" value="ABC_TRANSPORTER_1"/>
    <property type="match status" value="1"/>
</dbReference>
<evidence type="ECO:0000256" key="3">
    <source>
        <dbReference type="ARBA" id="ARBA00022448"/>
    </source>
</evidence>
<dbReference type="InterPro" id="IPR017871">
    <property type="entry name" value="ABC_transporter-like_CS"/>
</dbReference>
<feature type="domain" description="ABC transporter" evidence="8">
    <location>
        <begin position="24"/>
        <end position="267"/>
    </location>
</feature>
<dbReference type="InterPro" id="IPR027417">
    <property type="entry name" value="P-loop_NTPase"/>
</dbReference>
<dbReference type="InterPro" id="IPR030679">
    <property type="entry name" value="ABC_ATPase_HisP-typ"/>
</dbReference>
<keyword evidence="5" id="KW-0547">Nucleotide-binding</keyword>
<evidence type="ECO:0000256" key="2">
    <source>
        <dbReference type="ARBA" id="ARBA00005417"/>
    </source>
</evidence>
<keyword evidence="3" id="KW-0813">Transport</keyword>
<dbReference type="Proteomes" id="UP000283458">
    <property type="component" value="Unassembled WGS sequence"/>
</dbReference>
<keyword evidence="10" id="KW-1185">Reference proteome</keyword>
<accession>A0A418VSW7</accession>
<reference evidence="9 10" key="1">
    <citation type="submission" date="2018-09" db="EMBL/GenBank/DDBJ databases">
        <authorList>
            <person name="Zhu H."/>
        </authorList>
    </citation>
    <scope>NUCLEOTIDE SEQUENCE [LARGE SCALE GENOMIC DNA]</scope>
    <source>
        <strain evidence="9 10">K2W22B-5</strain>
    </source>
</reference>
<dbReference type="CDD" id="cd03262">
    <property type="entry name" value="ABC_HisP_GlnQ"/>
    <property type="match status" value="1"/>
</dbReference>
<comment type="caution">
    <text evidence="9">The sequence shown here is derived from an EMBL/GenBank/DDBJ whole genome shotgun (WGS) entry which is preliminary data.</text>
</comment>
<dbReference type="InterPro" id="IPR050086">
    <property type="entry name" value="MetN_ABC_transporter-like"/>
</dbReference>
<dbReference type="EMBL" id="QYUL01000003">
    <property type="protein sequence ID" value="RJF79577.1"/>
    <property type="molecule type" value="Genomic_DNA"/>
</dbReference>
<evidence type="ECO:0000256" key="7">
    <source>
        <dbReference type="ARBA" id="ARBA00023136"/>
    </source>
</evidence>
<dbReference type="AlphaFoldDB" id="A0A418VSW7"/>
<evidence type="ECO:0000259" key="8">
    <source>
        <dbReference type="PROSITE" id="PS50893"/>
    </source>
</evidence>
<sequence length="276" mass="30422">MAVTDTPTASVQRVAAADDTAPMVTIRGVSKAYGSNEVLRDIDLTVNKSEVVCLIGPSGSGKSTLLRCINFLEVYDRGEIRIEGQLVGYSETTPRRRLSNAELRGLRRNVGMVFQQFNLWPHMTALENVAEALVQVRGLDKIAAAERARLMLARVGLADKADSYPSRLSGGQQQRVAIARVIAMEPHLMLFDEPTSALDPELVGEVLQVMRDLAAEGMTMVVVTHEMGFAANVADRVAFLDRGRIAAFGPPRQVFHESPEPRLTQFLQTYHERNSF</sequence>
<dbReference type="SMART" id="SM00382">
    <property type="entry name" value="AAA"/>
    <property type="match status" value="1"/>
</dbReference>
<protein>
    <submittedName>
        <fullName evidence="9">Amino acid ABC transporter ATP-binding protein</fullName>
    </submittedName>
</protein>
<dbReference type="FunFam" id="3.40.50.300:FF:000020">
    <property type="entry name" value="Amino acid ABC transporter ATP-binding component"/>
    <property type="match status" value="1"/>
</dbReference>
<dbReference type="GO" id="GO:0005524">
    <property type="term" value="F:ATP binding"/>
    <property type="evidence" value="ECO:0007669"/>
    <property type="project" value="UniProtKB-KW"/>
</dbReference>
<dbReference type="InterPro" id="IPR003439">
    <property type="entry name" value="ABC_transporter-like_ATP-bd"/>
</dbReference>
<dbReference type="GO" id="GO:0016887">
    <property type="term" value="F:ATP hydrolysis activity"/>
    <property type="evidence" value="ECO:0007669"/>
    <property type="project" value="InterPro"/>
</dbReference>
<dbReference type="PANTHER" id="PTHR43166:SF35">
    <property type="entry name" value="L-CYSTINE IMPORT ATP-BINDING PROTEIN TCYN"/>
    <property type="match status" value="1"/>
</dbReference>
<evidence type="ECO:0000313" key="9">
    <source>
        <dbReference type="EMBL" id="RJF79577.1"/>
    </source>
</evidence>
<dbReference type="Pfam" id="PF00005">
    <property type="entry name" value="ABC_tran"/>
    <property type="match status" value="1"/>
</dbReference>
<dbReference type="GO" id="GO:0005886">
    <property type="term" value="C:plasma membrane"/>
    <property type="evidence" value="ECO:0007669"/>
    <property type="project" value="UniProtKB-SubCell"/>
</dbReference>
<dbReference type="Gene3D" id="3.40.50.300">
    <property type="entry name" value="P-loop containing nucleotide triphosphate hydrolases"/>
    <property type="match status" value="1"/>
</dbReference>
<gene>
    <name evidence="9" type="ORF">D3877_22775</name>
</gene>
<evidence type="ECO:0000313" key="10">
    <source>
        <dbReference type="Proteomes" id="UP000283458"/>
    </source>
</evidence>
<evidence type="ECO:0000256" key="6">
    <source>
        <dbReference type="ARBA" id="ARBA00022840"/>
    </source>
</evidence>
<dbReference type="PANTHER" id="PTHR43166">
    <property type="entry name" value="AMINO ACID IMPORT ATP-BINDING PROTEIN"/>
    <property type="match status" value="1"/>
</dbReference>
<organism evidence="9 10">
    <name type="scientific">Azospirillum cavernae</name>
    <dbReference type="NCBI Taxonomy" id="2320860"/>
    <lineage>
        <taxon>Bacteria</taxon>
        <taxon>Pseudomonadati</taxon>
        <taxon>Pseudomonadota</taxon>
        <taxon>Alphaproteobacteria</taxon>
        <taxon>Rhodospirillales</taxon>
        <taxon>Azospirillaceae</taxon>
        <taxon>Azospirillum</taxon>
    </lineage>
</organism>